<evidence type="ECO:0000313" key="1">
    <source>
        <dbReference type="EMBL" id="WAC13233.1"/>
    </source>
</evidence>
<organism evidence="1 2">
    <name type="scientific">Dyadobacter pollutisoli</name>
    <dbReference type="NCBI Taxonomy" id="2910158"/>
    <lineage>
        <taxon>Bacteria</taxon>
        <taxon>Pseudomonadati</taxon>
        <taxon>Bacteroidota</taxon>
        <taxon>Cytophagia</taxon>
        <taxon>Cytophagales</taxon>
        <taxon>Spirosomataceae</taxon>
        <taxon>Dyadobacter</taxon>
    </lineage>
</organism>
<gene>
    <name evidence="1" type="ORF">ON006_04560</name>
</gene>
<keyword evidence="2" id="KW-1185">Reference proteome</keyword>
<sequence length="466" mass="52821">MKKISLTLFFVLFHFCVFSQTRYFRTNLKGIASITSDDQVPFWMRSIQYGSIPLTGPSVSLIGSIHKDYDTTKARFADWGAGIEGRLNAGKGSEAILVEGYAKAKLGVIELKGGRMKEFFGLTDTLLTTGNYAMSGNALGIPKIQIAIPEFYPIPIFGEIFAIKGLYAQGWLGDKGIQFKRIDHAVTYFHQKAFYVRIGKPEWRLKLYGGFNDQAFWGHEAEIFESFILTGWEKYWSVVFGKNWAQSKVGNHAGNIDFRIDYDFDNIRVGVYRQNFYEVGGLYHLANIADGINGLTLQNKAPHVNNFYWKRFVFEFLYSKNQAGEAWSKPTTTGNENYLNHDLYTEGWSYKGLGLGTPFITQAGNAAPGQYSIDRNFFINNRVAAVHLGMDLSFGRWSSLAKFSFSKNFGTHDTRLFKEVDQFSAYLDNRRKLKNNWEVGGTLAFDYGKLLNNSTGLMFVVSKSFN</sequence>
<dbReference type="Proteomes" id="UP001164653">
    <property type="component" value="Chromosome"/>
</dbReference>
<accession>A0A9E8SLM3</accession>
<dbReference type="RefSeq" id="WP_244825029.1">
    <property type="nucleotide sequence ID" value="NZ_CP112998.1"/>
</dbReference>
<protein>
    <submittedName>
        <fullName evidence="1">Capsule assembly Wzi family protein</fullName>
    </submittedName>
</protein>
<evidence type="ECO:0000313" key="2">
    <source>
        <dbReference type="Proteomes" id="UP001164653"/>
    </source>
</evidence>
<dbReference type="AlphaFoldDB" id="A0A9E8SLM3"/>
<dbReference type="Gene3D" id="2.40.160.130">
    <property type="entry name" value="Capsule assembly protein Wzi"/>
    <property type="match status" value="1"/>
</dbReference>
<dbReference type="InterPro" id="IPR038636">
    <property type="entry name" value="Wzi_sf"/>
</dbReference>
<proteinExistence type="predicted"/>
<dbReference type="EMBL" id="CP112998">
    <property type="protein sequence ID" value="WAC13233.1"/>
    <property type="molecule type" value="Genomic_DNA"/>
</dbReference>
<reference evidence="1" key="1">
    <citation type="submission" date="2022-11" db="EMBL/GenBank/DDBJ databases">
        <title>Dyadobacter pollutisoli sp. nov., isolated from plastic dumped soil.</title>
        <authorList>
            <person name="Kim J.M."/>
            <person name="Kim K.R."/>
            <person name="Lee J.K."/>
            <person name="Hao L."/>
            <person name="Jeon C.O."/>
        </authorList>
    </citation>
    <scope>NUCLEOTIDE SEQUENCE</scope>
    <source>
        <strain evidence="1">U1</strain>
    </source>
</reference>
<dbReference type="KEGG" id="dpf:ON006_04560"/>
<name>A0A9E8SLM3_9BACT</name>